<keyword evidence="2" id="KW-0479">Metal-binding</keyword>
<dbReference type="InterPro" id="IPR051013">
    <property type="entry name" value="MBL_superfamily_lactonases"/>
</dbReference>
<evidence type="ECO:0000256" key="4">
    <source>
        <dbReference type="ARBA" id="ARBA00022833"/>
    </source>
</evidence>
<dbReference type="Proteomes" id="UP000290767">
    <property type="component" value="Unassembled WGS sequence"/>
</dbReference>
<keyword evidence="4" id="KW-0862">Zinc</keyword>
<proteinExistence type="inferred from homology"/>
<dbReference type="GO" id="GO:0046872">
    <property type="term" value="F:metal ion binding"/>
    <property type="evidence" value="ECO:0007669"/>
    <property type="project" value="UniProtKB-KW"/>
</dbReference>
<dbReference type="GO" id="GO:0016787">
    <property type="term" value="F:hydrolase activity"/>
    <property type="evidence" value="ECO:0007669"/>
    <property type="project" value="UniProtKB-KW"/>
</dbReference>
<evidence type="ECO:0000256" key="1">
    <source>
        <dbReference type="ARBA" id="ARBA00007749"/>
    </source>
</evidence>
<evidence type="ECO:0000256" key="3">
    <source>
        <dbReference type="ARBA" id="ARBA00022801"/>
    </source>
</evidence>
<dbReference type="InterPro" id="IPR001279">
    <property type="entry name" value="Metallo-B-lactamas"/>
</dbReference>
<dbReference type="AlphaFoldDB" id="A0A4Q1UFH7"/>
<dbReference type="PANTHER" id="PTHR42978">
    <property type="entry name" value="QUORUM-QUENCHING LACTONASE YTNP-RELATED-RELATED"/>
    <property type="match status" value="1"/>
</dbReference>
<protein>
    <submittedName>
        <fullName evidence="7">MBL fold metallo-hydrolase</fullName>
    </submittedName>
</protein>
<evidence type="ECO:0000259" key="6">
    <source>
        <dbReference type="SMART" id="SM00849"/>
    </source>
</evidence>
<sequence length="324" mass="34750">MHTRRSLLINCAKTALAAGTLSAVPAAVFAKAPMAGKQAAGFYRVKLGSYEITALSDGTAKLPMSKIYKNIGEEEAETYLVDRYQSGPAEISVNAFLVNTGERLVLIDAGTGNLLGPSLGKLVSNIEASGYKVSEIDDVILTHIHADHSGGLIANGSRVYENAVLHVNRREELFWLKADAESKVDKVLGPQITQAEQCVGPYADAGRLKTFDDNAAPFPGFGSVLLSGHTPGHSGIIVESEGEKIVFWGDVAHGDVLQYDHPEVTVDFDVDQKAAAATRAVAFAEAADQRYLVAGAHHAFPGIGHVRRDDSNYDWVPIVYRASY</sequence>
<dbReference type="PROSITE" id="PS51318">
    <property type="entry name" value="TAT"/>
    <property type="match status" value="1"/>
</dbReference>
<name>A0A4Q1UFH7_RHILE</name>
<gene>
    <name evidence="7" type="ORF">B5P46_01710</name>
</gene>
<dbReference type="EMBL" id="MZMU01000002">
    <property type="protein sequence ID" value="RXT29815.1"/>
    <property type="molecule type" value="Genomic_DNA"/>
</dbReference>
<dbReference type="SMART" id="SM00849">
    <property type="entry name" value="Lactamase_B"/>
    <property type="match status" value="1"/>
</dbReference>
<feature type="domain" description="Metallo-beta-lactamase" evidence="6">
    <location>
        <begin position="92"/>
        <end position="297"/>
    </location>
</feature>
<keyword evidence="3 7" id="KW-0378">Hydrolase</keyword>
<dbReference type="InterPro" id="IPR036866">
    <property type="entry name" value="RibonucZ/Hydroxyglut_hydro"/>
</dbReference>
<dbReference type="SUPFAM" id="SSF56281">
    <property type="entry name" value="Metallo-hydrolase/oxidoreductase"/>
    <property type="match status" value="1"/>
</dbReference>
<comment type="similarity">
    <text evidence="1">Belongs to the metallo-beta-lactamase superfamily.</text>
</comment>
<evidence type="ECO:0000313" key="8">
    <source>
        <dbReference type="Proteomes" id="UP000290767"/>
    </source>
</evidence>
<dbReference type="RefSeq" id="WP_129417184.1">
    <property type="nucleotide sequence ID" value="NZ_MZMU01000002.1"/>
</dbReference>
<dbReference type="Pfam" id="PF00753">
    <property type="entry name" value="Lactamase_B"/>
    <property type="match status" value="1"/>
</dbReference>
<organism evidence="7 8">
    <name type="scientific">Rhizobium leguminosarum</name>
    <dbReference type="NCBI Taxonomy" id="384"/>
    <lineage>
        <taxon>Bacteria</taxon>
        <taxon>Pseudomonadati</taxon>
        <taxon>Pseudomonadota</taxon>
        <taxon>Alphaproteobacteria</taxon>
        <taxon>Hyphomicrobiales</taxon>
        <taxon>Rhizobiaceae</taxon>
        <taxon>Rhizobium/Agrobacterium group</taxon>
        <taxon>Rhizobium</taxon>
    </lineage>
</organism>
<feature type="chain" id="PRO_5020294255" evidence="5">
    <location>
        <begin position="18"/>
        <end position="324"/>
    </location>
</feature>
<keyword evidence="5" id="KW-0732">Signal</keyword>
<evidence type="ECO:0000256" key="2">
    <source>
        <dbReference type="ARBA" id="ARBA00022723"/>
    </source>
</evidence>
<dbReference type="CDD" id="cd07720">
    <property type="entry name" value="OPHC2-like_MBL-fold"/>
    <property type="match status" value="1"/>
</dbReference>
<dbReference type="InterPro" id="IPR006311">
    <property type="entry name" value="TAT_signal"/>
</dbReference>
<evidence type="ECO:0000313" key="7">
    <source>
        <dbReference type="EMBL" id="RXT29815.1"/>
    </source>
</evidence>
<dbReference type="PANTHER" id="PTHR42978:SF6">
    <property type="entry name" value="QUORUM-QUENCHING LACTONASE YTNP-RELATED"/>
    <property type="match status" value="1"/>
</dbReference>
<dbReference type="Gene3D" id="3.60.15.10">
    <property type="entry name" value="Ribonuclease Z/Hydroxyacylglutathione hydrolase-like"/>
    <property type="match status" value="1"/>
</dbReference>
<evidence type="ECO:0000256" key="5">
    <source>
        <dbReference type="SAM" id="SignalP"/>
    </source>
</evidence>
<comment type="caution">
    <text evidence="7">The sequence shown here is derived from an EMBL/GenBank/DDBJ whole genome shotgun (WGS) entry which is preliminary data.</text>
</comment>
<accession>A0A4Q1UFH7</accession>
<reference evidence="7 8" key="1">
    <citation type="submission" date="2017-03" db="EMBL/GenBank/DDBJ databases">
        <authorList>
            <person name="Safronova V.I."/>
            <person name="Sazanova A.L."/>
            <person name="Chirak E.R."/>
        </authorList>
    </citation>
    <scope>NUCLEOTIDE SEQUENCE [LARGE SCALE GENOMIC DNA]</scope>
    <source>
        <strain evidence="7 8">Tri-43</strain>
    </source>
</reference>
<feature type="signal peptide" evidence="5">
    <location>
        <begin position="1"/>
        <end position="17"/>
    </location>
</feature>